<organism evidence="1 2">
    <name type="scientific">Acrasis kona</name>
    <dbReference type="NCBI Taxonomy" id="1008807"/>
    <lineage>
        <taxon>Eukaryota</taxon>
        <taxon>Discoba</taxon>
        <taxon>Heterolobosea</taxon>
        <taxon>Tetramitia</taxon>
        <taxon>Eutetramitia</taxon>
        <taxon>Acrasidae</taxon>
        <taxon>Acrasis</taxon>
    </lineage>
</organism>
<evidence type="ECO:0000313" key="1">
    <source>
        <dbReference type="EMBL" id="KAL0481671.1"/>
    </source>
</evidence>
<sequence length="183" mass="21087">MTRNNVKWYNNDSVESFQLSRGALKILHVPNAGGSSVRSEVMSYEIIRGLMPGTELHKTEMEIEYFPRGSKKTDYSIMASGQCLGVSVTRAMNYFVNQTFQSEDARAILYKKLNGVVWSTRNNYSTNKMDVFRRQILHVFAQNEEIAGMLQEEYYNIPLDIRSDTIVIVTVTPEKGSKWLYYE</sequence>
<name>A0AAW2YYD4_9EUKA</name>
<dbReference type="Proteomes" id="UP001431209">
    <property type="component" value="Unassembled WGS sequence"/>
</dbReference>
<proteinExistence type="predicted"/>
<dbReference type="EMBL" id="JAOPGA020000783">
    <property type="protein sequence ID" value="KAL0481671.1"/>
    <property type="molecule type" value="Genomic_DNA"/>
</dbReference>
<comment type="caution">
    <text evidence="1">The sequence shown here is derived from an EMBL/GenBank/DDBJ whole genome shotgun (WGS) entry which is preliminary data.</text>
</comment>
<evidence type="ECO:0000313" key="2">
    <source>
        <dbReference type="Proteomes" id="UP001431209"/>
    </source>
</evidence>
<protein>
    <submittedName>
        <fullName evidence="1">Uncharacterized protein</fullName>
    </submittedName>
</protein>
<gene>
    <name evidence="1" type="ORF">AKO1_012558</name>
</gene>
<keyword evidence="2" id="KW-1185">Reference proteome</keyword>
<accession>A0AAW2YYD4</accession>
<reference evidence="1 2" key="1">
    <citation type="submission" date="2024-03" db="EMBL/GenBank/DDBJ databases">
        <title>The Acrasis kona genome and developmental transcriptomes reveal deep origins of eukaryotic multicellular pathways.</title>
        <authorList>
            <person name="Sheikh S."/>
            <person name="Fu C.-J."/>
            <person name="Brown M.W."/>
            <person name="Baldauf S.L."/>
        </authorList>
    </citation>
    <scope>NUCLEOTIDE SEQUENCE [LARGE SCALE GENOMIC DNA]</scope>
    <source>
        <strain evidence="1 2">ATCC MYA-3509</strain>
    </source>
</reference>
<dbReference type="AlphaFoldDB" id="A0AAW2YYD4"/>